<dbReference type="AlphaFoldDB" id="A0A1H8TTH8"/>
<evidence type="ECO:0008006" key="3">
    <source>
        <dbReference type="Google" id="ProtNLM"/>
    </source>
</evidence>
<evidence type="ECO:0000313" key="1">
    <source>
        <dbReference type="EMBL" id="SEO94207.1"/>
    </source>
</evidence>
<keyword evidence="2" id="KW-1185">Reference proteome</keyword>
<dbReference type="OrthoDB" id="205297at2157"/>
<organism evidence="1 2">
    <name type="scientific">Halorientalis persicus</name>
    <dbReference type="NCBI Taxonomy" id="1367881"/>
    <lineage>
        <taxon>Archaea</taxon>
        <taxon>Methanobacteriati</taxon>
        <taxon>Methanobacteriota</taxon>
        <taxon>Stenosarchaea group</taxon>
        <taxon>Halobacteria</taxon>
        <taxon>Halobacteriales</taxon>
        <taxon>Haloarculaceae</taxon>
        <taxon>Halorientalis</taxon>
    </lineage>
</organism>
<accession>A0A1H8TTH8</accession>
<gene>
    <name evidence="1" type="ORF">SAMN05216388_10243</name>
</gene>
<protein>
    <recommendedName>
        <fullName evidence="3">PIN domain-containing protein</fullName>
    </recommendedName>
</protein>
<proteinExistence type="predicted"/>
<dbReference type="RefSeq" id="WP_092663101.1">
    <property type="nucleotide sequence ID" value="NZ_FOCX01000024.1"/>
</dbReference>
<dbReference type="EMBL" id="FOCX01000024">
    <property type="protein sequence ID" value="SEO94207.1"/>
    <property type="molecule type" value="Genomic_DNA"/>
</dbReference>
<name>A0A1H8TTH8_9EURY</name>
<sequence>MQLARHHITHLLNALYTEGITSVSVRHPCEEIGELLEIDLSDPVATTVRFTQGALTYQDSREELHTTYGEQAYDDLPDKDTYIRALVAGGLVDIENREDVETFFRRQGHPDLDAGHQPVALGIDTNLLAWRMPDVLRLDPERYSDDKGRSPVNGFALATGIYEELNWHYNHYETRALEDAFGSEFARLDNQPAGANREGFLGLYEYRRLRDHRYADTIESETGDEAIVDAYAEYDQDSRKRVILLSNDHGFVELAREEGVLAQHVSFPVDIPRKVTVTWDELQDALYTLSVLFGVLRLPKVTLYGVWNGKSGEDWQRRRLDVDCRSENVREKLRRDRAVTAEYEATK</sequence>
<dbReference type="Proteomes" id="UP000198775">
    <property type="component" value="Unassembled WGS sequence"/>
</dbReference>
<evidence type="ECO:0000313" key="2">
    <source>
        <dbReference type="Proteomes" id="UP000198775"/>
    </source>
</evidence>
<reference evidence="2" key="1">
    <citation type="submission" date="2016-10" db="EMBL/GenBank/DDBJ databases">
        <authorList>
            <person name="Varghese N."/>
            <person name="Submissions S."/>
        </authorList>
    </citation>
    <scope>NUCLEOTIDE SEQUENCE [LARGE SCALE GENOMIC DNA]</scope>
    <source>
        <strain evidence="2">IBRC-M 10043</strain>
    </source>
</reference>